<dbReference type="InterPro" id="IPR009057">
    <property type="entry name" value="Homeodomain-like_sf"/>
</dbReference>
<evidence type="ECO:0000259" key="18">
    <source>
        <dbReference type="PROSITE" id="PS51496"/>
    </source>
</evidence>
<keyword evidence="4" id="KW-0217">Developmental protein</keyword>
<dbReference type="InterPro" id="IPR003654">
    <property type="entry name" value="OAR_dom"/>
</dbReference>
<evidence type="ECO:0000256" key="5">
    <source>
        <dbReference type="ARBA" id="ARBA00022606"/>
    </source>
</evidence>
<dbReference type="Pfam" id="PF00046">
    <property type="entry name" value="Homeodomain"/>
    <property type="match status" value="1"/>
</dbReference>
<evidence type="ECO:0000259" key="17">
    <source>
        <dbReference type="PROSITE" id="PS50071"/>
    </source>
</evidence>
<comment type="subcellular location">
    <subcellularLocation>
        <location evidence="1 14 15">Nucleus</location>
    </subcellularLocation>
</comment>
<dbReference type="AlphaFoldDB" id="A0A819M418"/>
<evidence type="ECO:0000256" key="6">
    <source>
        <dbReference type="ARBA" id="ARBA00023015"/>
    </source>
</evidence>
<dbReference type="GO" id="GO:0005634">
    <property type="term" value="C:nucleus"/>
    <property type="evidence" value="ECO:0007669"/>
    <property type="project" value="UniProtKB-SubCell"/>
</dbReference>
<evidence type="ECO:0000256" key="8">
    <source>
        <dbReference type="ARBA" id="ARBA00023155"/>
    </source>
</evidence>
<organism evidence="23 24">
    <name type="scientific">Rotaria sordida</name>
    <dbReference type="NCBI Taxonomy" id="392033"/>
    <lineage>
        <taxon>Eukaryota</taxon>
        <taxon>Metazoa</taxon>
        <taxon>Spiralia</taxon>
        <taxon>Gnathifera</taxon>
        <taxon>Rotifera</taxon>
        <taxon>Eurotatoria</taxon>
        <taxon>Bdelloidea</taxon>
        <taxon>Philodinida</taxon>
        <taxon>Philodinidae</taxon>
        <taxon>Rotaria</taxon>
    </lineage>
</organism>
<gene>
    <name evidence="23" type="ORF">JBS370_LOCUS24759</name>
    <name evidence="22" type="ORF">OTI717_LOCUS6880</name>
    <name evidence="19" type="ORF">RFH988_LOCUS13619</name>
    <name evidence="21" type="ORF">SEV965_LOCUS29969</name>
    <name evidence="20" type="ORF">ZHD862_LOCUS31391</name>
</gene>
<keyword evidence="5" id="KW-0716">Sensory transduction</keyword>
<dbReference type="FunFam" id="1.10.10.60:FF:000065">
    <property type="entry name" value="Visual system homeobox 1"/>
    <property type="match status" value="1"/>
</dbReference>
<dbReference type="PROSITE" id="PS51496">
    <property type="entry name" value="CVC"/>
    <property type="match status" value="1"/>
</dbReference>
<dbReference type="Gene3D" id="1.10.10.60">
    <property type="entry name" value="Homeodomain-like"/>
    <property type="match status" value="1"/>
</dbReference>
<evidence type="ECO:0000313" key="20">
    <source>
        <dbReference type="EMBL" id="CAF1367123.1"/>
    </source>
</evidence>
<dbReference type="GO" id="GO:0007601">
    <property type="term" value="P:visual perception"/>
    <property type="evidence" value="ECO:0007669"/>
    <property type="project" value="UniProtKB-KW"/>
</dbReference>
<evidence type="ECO:0000256" key="4">
    <source>
        <dbReference type="ARBA" id="ARBA00022473"/>
    </source>
</evidence>
<feature type="compositionally biased region" description="Polar residues" evidence="16">
    <location>
        <begin position="112"/>
        <end position="133"/>
    </location>
</feature>
<name>A0A819M418_9BILA</name>
<keyword evidence="11" id="KW-0844">Vision</keyword>
<feature type="region of interest" description="Disordered" evidence="16">
    <location>
        <begin position="112"/>
        <end position="143"/>
    </location>
</feature>
<accession>A0A819M418</accession>
<keyword evidence="6" id="KW-0805">Transcription regulation</keyword>
<dbReference type="InterPro" id="IPR001356">
    <property type="entry name" value="HD"/>
</dbReference>
<dbReference type="CDD" id="cd00086">
    <property type="entry name" value="homeodomain"/>
    <property type="match status" value="1"/>
</dbReference>
<dbReference type="InterPro" id="IPR023339">
    <property type="entry name" value="CVC"/>
</dbReference>
<protein>
    <recommendedName>
        <fullName evidence="3">Visual system homeobox 2</fullName>
    </recommendedName>
    <alternativeName>
        <fullName evidence="12">Ceh-10 homeodomain-containing homolog</fullName>
    </alternativeName>
    <alternativeName>
        <fullName evidence="13">Homeobox protein CHX10</fullName>
    </alternativeName>
</protein>
<feature type="domain" description="CVC" evidence="18">
    <location>
        <begin position="200"/>
        <end position="253"/>
    </location>
</feature>
<dbReference type="Proteomes" id="UP000663823">
    <property type="component" value="Unassembled WGS sequence"/>
</dbReference>
<dbReference type="PANTHER" id="PTHR46892:SF3">
    <property type="entry name" value="VISUAL SYSTEM HOMEOBOX 2"/>
    <property type="match status" value="1"/>
</dbReference>
<dbReference type="Proteomes" id="UP000663889">
    <property type="component" value="Unassembled WGS sequence"/>
</dbReference>
<evidence type="ECO:0000256" key="9">
    <source>
        <dbReference type="ARBA" id="ARBA00023163"/>
    </source>
</evidence>
<dbReference type="Proteomes" id="UP000663882">
    <property type="component" value="Unassembled WGS sequence"/>
</dbReference>
<evidence type="ECO:0000256" key="13">
    <source>
        <dbReference type="ARBA" id="ARBA00031274"/>
    </source>
</evidence>
<evidence type="ECO:0000256" key="14">
    <source>
        <dbReference type="PROSITE-ProRule" id="PRU00108"/>
    </source>
</evidence>
<dbReference type="EMBL" id="CAJNOU010003127">
    <property type="protein sequence ID" value="CAF1372471.1"/>
    <property type="molecule type" value="Genomic_DNA"/>
</dbReference>
<dbReference type="Proteomes" id="UP000663836">
    <property type="component" value="Unassembled WGS sequence"/>
</dbReference>
<feature type="domain" description="Homeobox" evidence="17">
    <location>
        <begin position="138"/>
        <end position="198"/>
    </location>
</feature>
<dbReference type="Proteomes" id="UP000663864">
    <property type="component" value="Unassembled WGS sequence"/>
</dbReference>
<sequence length="314" mass="35694">MNLAHYPQQISSTNTRTTTFAIQELLNLTSTDLAATHAYIDHQAYTAYLSRSNLFPSYQHSTGTFINRDVSITAGHHSHSNFFQQFSSTNPNTILESLQDNLDGDIQIINNENTNDGSSNEKFNTNGMNSNITNKKKQCKRRHRTTFTSHQVDELEKAFKDVHYPDIFARELLAVKTDLPEDRIQVWFQNRRAKWRKTEKTWGKATVMAEYGLYGAMVRHSLPLPDTIVKSAKDGIDTSCAPWLLGMHRKSLEAAEQLKNMVKVDDESNDDDCSSTHSRKSPIHIKETMKSESIAILRAKAQEHNAKTTMINDC</sequence>
<evidence type="ECO:0000256" key="2">
    <source>
        <dbReference type="ARBA" id="ARBA00005733"/>
    </source>
</evidence>
<comment type="caution">
    <text evidence="23">The sequence shown here is derived from an EMBL/GenBank/DDBJ whole genome shotgun (WGS) entry which is preliminary data.</text>
</comment>
<dbReference type="EMBL" id="CAJNOT010003147">
    <property type="protein sequence ID" value="CAF1367123.1"/>
    <property type="molecule type" value="Genomic_DNA"/>
</dbReference>
<keyword evidence="8 14" id="KW-0371">Homeobox</keyword>
<dbReference type="InterPro" id="IPR052294">
    <property type="entry name" value="VSX_homeobox_regulators"/>
</dbReference>
<dbReference type="GO" id="GO:0000981">
    <property type="term" value="F:DNA-binding transcription factor activity, RNA polymerase II-specific"/>
    <property type="evidence" value="ECO:0007669"/>
    <property type="project" value="InterPro"/>
</dbReference>
<dbReference type="OrthoDB" id="6159439at2759"/>
<evidence type="ECO:0000256" key="12">
    <source>
        <dbReference type="ARBA" id="ARBA00030203"/>
    </source>
</evidence>
<proteinExistence type="inferred from homology"/>
<dbReference type="EMBL" id="CAJOAX010000499">
    <property type="protein sequence ID" value="CAF3602506.1"/>
    <property type="molecule type" value="Genomic_DNA"/>
</dbReference>
<comment type="similarity">
    <text evidence="2">Belongs to the paired homeobox family.</text>
</comment>
<evidence type="ECO:0000256" key="10">
    <source>
        <dbReference type="ARBA" id="ARBA00023242"/>
    </source>
</evidence>
<evidence type="ECO:0000313" key="22">
    <source>
        <dbReference type="EMBL" id="CAF3602506.1"/>
    </source>
</evidence>
<feature type="compositionally biased region" description="Basic residues" evidence="16">
    <location>
        <begin position="134"/>
        <end position="143"/>
    </location>
</feature>
<evidence type="ECO:0000313" key="24">
    <source>
        <dbReference type="Proteomes" id="UP000663836"/>
    </source>
</evidence>
<evidence type="ECO:0000256" key="7">
    <source>
        <dbReference type="ARBA" id="ARBA00023125"/>
    </source>
</evidence>
<evidence type="ECO:0000313" key="23">
    <source>
        <dbReference type="EMBL" id="CAF3973313.1"/>
    </source>
</evidence>
<keyword evidence="10 14" id="KW-0539">Nucleus</keyword>
<evidence type="ECO:0000256" key="3">
    <source>
        <dbReference type="ARBA" id="ARBA00014891"/>
    </source>
</evidence>
<reference evidence="23" key="1">
    <citation type="submission" date="2021-02" db="EMBL/GenBank/DDBJ databases">
        <authorList>
            <person name="Nowell W R."/>
        </authorList>
    </citation>
    <scope>NUCLEOTIDE SEQUENCE</scope>
</reference>
<dbReference type="PANTHER" id="PTHR46892">
    <property type="entry name" value="VISUAL SYSTEM HOMEOBOX 2"/>
    <property type="match status" value="1"/>
</dbReference>
<evidence type="ECO:0000256" key="15">
    <source>
        <dbReference type="RuleBase" id="RU000682"/>
    </source>
</evidence>
<evidence type="ECO:0000256" key="16">
    <source>
        <dbReference type="SAM" id="MobiDB-lite"/>
    </source>
</evidence>
<dbReference type="EMBL" id="CAJOBD010003945">
    <property type="protein sequence ID" value="CAF3973313.1"/>
    <property type="molecule type" value="Genomic_DNA"/>
</dbReference>
<dbReference type="EMBL" id="CAJNOO010000605">
    <property type="protein sequence ID" value="CAF0990338.1"/>
    <property type="molecule type" value="Genomic_DNA"/>
</dbReference>
<keyword evidence="7 14" id="KW-0238">DNA-binding</keyword>
<evidence type="ECO:0000256" key="11">
    <source>
        <dbReference type="ARBA" id="ARBA00023305"/>
    </source>
</evidence>
<dbReference type="InterPro" id="IPR017970">
    <property type="entry name" value="Homeobox_CS"/>
</dbReference>
<dbReference type="PROSITE" id="PS50071">
    <property type="entry name" value="HOMEOBOX_2"/>
    <property type="match status" value="1"/>
</dbReference>
<evidence type="ECO:0000313" key="19">
    <source>
        <dbReference type="EMBL" id="CAF0990338.1"/>
    </source>
</evidence>
<dbReference type="GO" id="GO:1990837">
    <property type="term" value="F:sequence-specific double-stranded DNA binding"/>
    <property type="evidence" value="ECO:0007669"/>
    <property type="project" value="TreeGrafter"/>
</dbReference>
<dbReference type="SUPFAM" id="SSF46689">
    <property type="entry name" value="Homeodomain-like"/>
    <property type="match status" value="1"/>
</dbReference>
<evidence type="ECO:0000313" key="21">
    <source>
        <dbReference type="EMBL" id="CAF1372471.1"/>
    </source>
</evidence>
<keyword evidence="9" id="KW-0804">Transcription</keyword>
<dbReference type="SMART" id="SM00389">
    <property type="entry name" value="HOX"/>
    <property type="match status" value="1"/>
</dbReference>
<dbReference type="Pfam" id="PF03826">
    <property type="entry name" value="OAR"/>
    <property type="match status" value="1"/>
</dbReference>
<feature type="DNA-binding region" description="Homeobox" evidence="14">
    <location>
        <begin position="140"/>
        <end position="199"/>
    </location>
</feature>
<dbReference type="PROSITE" id="PS00027">
    <property type="entry name" value="HOMEOBOX_1"/>
    <property type="match status" value="1"/>
</dbReference>
<evidence type="ECO:0000256" key="1">
    <source>
        <dbReference type="ARBA" id="ARBA00004123"/>
    </source>
</evidence>